<accession>A0A2R5GU77</accession>
<feature type="compositionally biased region" description="Low complexity" evidence="3">
    <location>
        <begin position="286"/>
        <end position="295"/>
    </location>
</feature>
<feature type="compositionally biased region" description="Basic residues" evidence="3">
    <location>
        <begin position="1457"/>
        <end position="1469"/>
    </location>
</feature>
<feature type="region of interest" description="Disordered" evidence="3">
    <location>
        <begin position="1386"/>
        <end position="1479"/>
    </location>
</feature>
<feature type="domain" description="VASt" evidence="5">
    <location>
        <begin position="813"/>
        <end position="984"/>
    </location>
</feature>
<evidence type="ECO:0000259" key="5">
    <source>
        <dbReference type="PROSITE" id="PS51778"/>
    </source>
</evidence>
<feature type="region of interest" description="Disordered" evidence="3">
    <location>
        <begin position="323"/>
        <end position="351"/>
    </location>
</feature>
<evidence type="ECO:0000259" key="4">
    <source>
        <dbReference type="PROSITE" id="PS50003"/>
    </source>
</evidence>
<dbReference type="InterPro" id="IPR039431">
    <property type="entry name" value="Vta1/CALS_N"/>
</dbReference>
<evidence type="ECO:0000256" key="1">
    <source>
        <dbReference type="ARBA" id="ARBA00004308"/>
    </source>
</evidence>
<dbReference type="InterPro" id="IPR031968">
    <property type="entry name" value="VASt"/>
</dbReference>
<reference evidence="6 7" key="1">
    <citation type="submission" date="2017-12" db="EMBL/GenBank/DDBJ databases">
        <title>Sequencing, de novo assembly and annotation of complete genome of a new Thraustochytrid species, strain FCC1311.</title>
        <authorList>
            <person name="Sedici K."/>
            <person name="Godart F."/>
            <person name="Aiese Cigliano R."/>
            <person name="Sanseverino W."/>
            <person name="Barakat M."/>
            <person name="Ortet P."/>
            <person name="Marechal E."/>
            <person name="Cagnac O."/>
            <person name="Amato A."/>
        </authorList>
    </citation>
    <scope>NUCLEOTIDE SEQUENCE [LARGE SCALE GENOMIC DNA]</scope>
</reference>
<evidence type="ECO:0000256" key="3">
    <source>
        <dbReference type="SAM" id="MobiDB-lite"/>
    </source>
</evidence>
<dbReference type="GO" id="GO:0032934">
    <property type="term" value="F:sterol binding"/>
    <property type="evidence" value="ECO:0007669"/>
    <property type="project" value="TreeGrafter"/>
</dbReference>
<feature type="compositionally biased region" description="Basic residues" evidence="3">
    <location>
        <begin position="296"/>
        <end position="305"/>
    </location>
</feature>
<dbReference type="InterPro" id="IPR001849">
    <property type="entry name" value="PH_domain"/>
</dbReference>
<dbReference type="Gene3D" id="1.25.40.270">
    <property type="entry name" value="Vacuolar protein sorting-associated protein vta1"/>
    <property type="match status" value="1"/>
</dbReference>
<dbReference type="GO" id="GO:0120015">
    <property type="term" value="F:sterol transfer activity"/>
    <property type="evidence" value="ECO:0007669"/>
    <property type="project" value="TreeGrafter"/>
</dbReference>
<protein>
    <submittedName>
        <fullName evidence="6">Vacuolar protein sorting-associated protein VTA1-like</fullName>
    </submittedName>
</protein>
<feature type="region of interest" description="Disordered" evidence="3">
    <location>
        <begin position="1"/>
        <end position="28"/>
    </location>
</feature>
<dbReference type="GO" id="GO:0005789">
    <property type="term" value="C:endoplasmic reticulum membrane"/>
    <property type="evidence" value="ECO:0007669"/>
    <property type="project" value="TreeGrafter"/>
</dbReference>
<dbReference type="PANTHER" id="PTHR23319:SF4">
    <property type="entry name" value="GRAM DOMAIN CONTAINING 1B, ISOFORM E"/>
    <property type="match status" value="1"/>
</dbReference>
<dbReference type="Pfam" id="PF16016">
    <property type="entry name" value="VASt"/>
    <property type="match status" value="2"/>
</dbReference>
<evidence type="ECO:0000313" key="6">
    <source>
        <dbReference type="EMBL" id="GBG31941.1"/>
    </source>
</evidence>
<keyword evidence="2" id="KW-0472">Membrane</keyword>
<keyword evidence="7" id="KW-1185">Reference proteome</keyword>
<feature type="compositionally biased region" description="Polar residues" evidence="3">
    <location>
        <begin position="1205"/>
        <end position="1216"/>
    </location>
</feature>
<dbReference type="SUPFAM" id="SSF50729">
    <property type="entry name" value="PH domain-like"/>
    <property type="match status" value="1"/>
</dbReference>
<feature type="region of interest" description="Disordered" evidence="3">
    <location>
        <begin position="286"/>
        <end position="305"/>
    </location>
</feature>
<dbReference type="PROSITE" id="PS50003">
    <property type="entry name" value="PH_DOMAIN"/>
    <property type="match status" value="1"/>
</dbReference>
<dbReference type="InParanoid" id="A0A2R5GU77"/>
<feature type="compositionally biased region" description="Acidic residues" evidence="3">
    <location>
        <begin position="1443"/>
        <end position="1453"/>
    </location>
</feature>
<comment type="caution">
    <text evidence="6">The sequence shown here is derived from an EMBL/GenBank/DDBJ whole genome shotgun (WGS) entry which is preliminary data.</text>
</comment>
<dbReference type="PROSITE" id="PS51778">
    <property type="entry name" value="VAST"/>
    <property type="match status" value="2"/>
</dbReference>
<sequence>MTTMSMANGTRTKESTTPSKMLRRSASSMAEALARKDKFVHNTTAQERFRAQVREHLVNVMVRQIGGSTFGLRRCEHVHHSTQQQQQQQQLPPGVVSAAPIAQSSQEALCEECLAVEEDQARVAGWLCLDQSSKAVTRAVRGASSLLRITHDDWDRRYVVFEPSKLSLRLYKTMGKSLEKNAEAEVAIDLATLESVAPVAFVDKTNHRVRFAIRLVYRDSAHGASKLRTIQLKGIEDGDIDLTARWAALLLFRSGLYSEDLDDLSRIVHRGITKLQRAVRPRVRAALAEASQGSKRSSRRRHSLRGGHVTRFLPNMLRPFLGRQDSGTHSDPGTDVEEIASEPGTPTARTPRLIQHGRSQSLQIGPTHCADTEAARWVVPLAEGEEEDEIWENQRWSFLDLKDKRIKRGWSGASLLPQERKPFTNRIGHGLGRDLDEVEAALPVPPGWEITTPFIVDMSGVSQSRCDAEGWRYESQFNALDSKQAKGSQRGQANARWVVRQRRWYRRRKPVSDAPEQAARTPSWVAAHGWLGMRGMSTGVLWRSRYAMIVMPKDLCSASAEDCDSDKSAPRPGGINVAFWAYFTKDLKGHGAVTNLYDVDWASLPDKLLHIKPLDRSCSVSDRVATVDHPGYFELHLSGESKPRMLNAETRENRVRWIRALREAIAASHSVLETMDALQSTAAFFDDTSRNSDSSRMASPHGDGGPSNFELSSRRRIRTPLARTGSGLGMLTVRRYLKRHEDDSGPPMGQDEEFANGDGVPADEPKAADGEAEDAVANPEENTSSLALDRSGSGSSNESTTSATSTAVKFSNLSSELFELSLSVDVDTLVKLMFVEPEFQQRLDSIKEYTHVVRTAWTVPGGEEGFTEGARCKSSYTIPKKGPVPETRAFSTFTCRKILTGKGYQVEKSTMNPSIPCGTSFRSVLRFNLEAESESATRLVISHEVVFLEHVVMRAFIRAATLREVRTSYKKATLELESFLQSRNLGSGNFHSQLAQKDGTSSADLGTGAEAEGDGQEAQDADQGNFTFPDPYENVIIDGTLDADVDTVHRILHLDRAFGQRMFELDKAENITVSDWSQGNTAGSTREMQYLIPRKGPIPRNTCYASWEIVQAVPRVGFHVDQEVRNPEVPYGKTFATLLRLALEAASPTSTRIQVSHHVDFRQSTMMKGFIKSSSSREIKKNFESQWFPELQRFVAQEGGKSEDAGSQPTTSGESSDASEKAVFKPQAEPAHTPQPWSQYLVWLLAFVQLAMEVEKTGDERAFVIAYYCRTRALELALACKRSPEDNAFLGVLMDMLEEKKKEEPTLSDTLECEDVIRSYAKEKLTEAENEYMDGAANKNTARRYYAAASFFEVLATFSPDKKIDDATKKSALFAKWRATEILKAIKEGRPPVPSEEELARTRDEEDGEEDDEEDDDDGLGMLPPPAPTGAPAPRGASRFHDDEEEEEEEEEEAPRYKKPSRTVKKKSSAKQPPKFTSNLADAAKEDAMEYTRYALRAIELDDIEMAKQHLESALRELQ</sequence>
<feature type="compositionally biased region" description="Polar residues" evidence="3">
    <location>
        <begin position="1"/>
        <end position="19"/>
    </location>
</feature>
<gene>
    <name evidence="6" type="ORF">FCC1311_081662</name>
</gene>
<feature type="region of interest" description="Disordered" evidence="3">
    <location>
        <begin position="687"/>
        <end position="724"/>
    </location>
</feature>
<name>A0A2R5GU77_9STRA</name>
<dbReference type="InterPro" id="IPR051482">
    <property type="entry name" value="Cholesterol_transport"/>
</dbReference>
<dbReference type="Pfam" id="PF04652">
    <property type="entry name" value="Vta1"/>
    <property type="match status" value="1"/>
</dbReference>
<feature type="compositionally biased region" description="Low complexity" evidence="3">
    <location>
        <begin position="791"/>
        <end position="806"/>
    </location>
</feature>
<dbReference type="GO" id="GO:0140268">
    <property type="term" value="C:endoplasmic reticulum-plasma membrane contact site"/>
    <property type="evidence" value="ECO:0007669"/>
    <property type="project" value="TreeGrafter"/>
</dbReference>
<feature type="compositionally biased region" description="Polar residues" evidence="3">
    <location>
        <begin position="990"/>
        <end position="1004"/>
    </location>
</feature>
<feature type="compositionally biased region" description="Acidic residues" evidence="3">
    <location>
        <begin position="1011"/>
        <end position="1020"/>
    </location>
</feature>
<feature type="region of interest" description="Disordered" evidence="3">
    <location>
        <begin position="740"/>
        <end position="806"/>
    </location>
</feature>
<organism evidence="6 7">
    <name type="scientific">Hondaea fermentalgiana</name>
    <dbReference type="NCBI Taxonomy" id="2315210"/>
    <lineage>
        <taxon>Eukaryota</taxon>
        <taxon>Sar</taxon>
        <taxon>Stramenopiles</taxon>
        <taxon>Bigyra</taxon>
        <taxon>Labyrinthulomycetes</taxon>
        <taxon>Thraustochytrida</taxon>
        <taxon>Thraustochytriidae</taxon>
        <taxon>Hondaea</taxon>
    </lineage>
</organism>
<dbReference type="Proteomes" id="UP000241890">
    <property type="component" value="Unassembled WGS sequence"/>
</dbReference>
<dbReference type="EMBL" id="BEYU01000110">
    <property type="protein sequence ID" value="GBG31941.1"/>
    <property type="molecule type" value="Genomic_DNA"/>
</dbReference>
<feature type="compositionally biased region" description="Acidic residues" evidence="3">
    <location>
        <begin position="1405"/>
        <end position="1419"/>
    </location>
</feature>
<feature type="region of interest" description="Disordered" evidence="3">
    <location>
        <begin position="1198"/>
        <end position="1233"/>
    </location>
</feature>
<proteinExistence type="predicted"/>
<evidence type="ECO:0000313" key="7">
    <source>
        <dbReference type="Proteomes" id="UP000241890"/>
    </source>
</evidence>
<feature type="domain" description="VASt" evidence="5">
    <location>
        <begin position="1032"/>
        <end position="1199"/>
    </location>
</feature>
<dbReference type="GO" id="GO:0005886">
    <property type="term" value="C:plasma membrane"/>
    <property type="evidence" value="ECO:0007669"/>
    <property type="project" value="TreeGrafter"/>
</dbReference>
<comment type="subcellular location">
    <subcellularLocation>
        <location evidence="1">Endomembrane system</location>
    </subcellularLocation>
</comment>
<evidence type="ECO:0000256" key="2">
    <source>
        <dbReference type="ARBA" id="ARBA00023136"/>
    </source>
</evidence>
<dbReference type="InterPro" id="IPR023175">
    <property type="entry name" value="Vta1/CALS_N_sf"/>
</dbReference>
<dbReference type="GO" id="GO:0032366">
    <property type="term" value="P:intracellular sterol transport"/>
    <property type="evidence" value="ECO:0007669"/>
    <property type="project" value="TreeGrafter"/>
</dbReference>
<dbReference type="OrthoDB" id="391137at2759"/>
<dbReference type="PANTHER" id="PTHR23319">
    <property type="entry name" value="GRAM DOMAIN CONTAINING 1B, ISOFORM E"/>
    <property type="match status" value="1"/>
</dbReference>
<feature type="domain" description="PH" evidence="4">
    <location>
        <begin position="524"/>
        <end position="666"/>
    </location>
</feature>
<feature type="region of interest" description="Disordered" evidence="3">
    <location>
        <begin position="990"/>
        <end position="1025"/>
    </location>
</feature>